<feature type="compositionally biased region" description="Gly residues" evidence="6">
    <location>
        <begin position="264"/>
        <end position="300"/>
    </location>
</feature>
<evidence type="ECO:0000256" key="5">
    <source>
        <dbReference type="SAM" id="Coils"/>
    </source>
</evidence>
<evidence type="ECO:0000256" key="7">
    <source>
        <dbReference type="SAM" id="SignalP"/>
    </source>
</evidence>
<evidence type="ECO:0000256" key="3">
    <source>
        <dbReference type="ARBA" id="ARBA00022801"/>
    </source>
</evidence>
<comment type="similarity">
    <text evidence="1">Belongs to the peptidase C40 family.</text>
</comment>
<evidence type="ECO:0000256" key="4">
    <source>
        <dbReference type="ARBA" id="ARBA00022807"/>
    </source>
</evidence>
<gene>
    <name evidence="9" type="ORF">AWH51_07435</name>
</gene>
<name>A0A154V2J2_9MICO</name>
<feature type="chain" id="PRO_5038610724" description="NlpC/P60 domain-containing protein" evidence="7">
    <location>
        <begin position="28"/>
        <end position="460"/>
    </location>
</feature>
<dbReference type="Gene3D" id="3.90.1720.10">
    <property type="entry name" value="endopeptidase domain like (from Nostoc punctiforme)"/>
    <property type="match status" value="1"/>
</dbReference>
<dbReference type="EMBL" id="LQXA01000022">
    <property type="protein sequence ID" value="KZC95571.1"/>
    <property type="molecule type" value="Genomic_DNA"/>
</dbReference>
<sequence length="460" mass="45933">MNHLRPTTVVISTIAVGVIAVSSGVAAQTAFAATDYPSWADVQAAKANEADTQAAIDRVTQLATGLQESADQANTAAMLAGERYSQAQAAKDAQADKLKRLQKKADEAQAAALTSRMRAGLLASHLARAGGQDLTASLFTSDGDDADQLLRSLGTMSKLSESTQSVYQQALADRNSAASLSDQAQVAKDELGRLADEAQKSLDAAKSAAATAASAVAEQTRNSDQLIAQLALLKDSTSEIEAQYVQSLTQPAAPAAPAAAASGSGAGSSGGGAASGSSGGGAPSGGSSGGGAGPSTGGGSSAPAPAQPAPAPAQPAPQPVRPAPQPARPAPAPAPSGNAAQVAISFAKSQLGEAYSFGGEGDGWDCSGLVMMSYRAAGINVGGHSVSSQYNTMQAQGKLVPFSQRQAGDIVFWNSGGDFYHDAISLGGNTIIAAPKPGDVVKIQSLWGGSDIMPYVGRPG</sequence>
<organism evidence="9 10">
    <name type="scientific">Clavibacter tessellarius</name>
    <dbReference type="NCBI Taxonomy" id="31965"/>
    <lineage>
        <taxon>Bacteria</taxon>
        <taxon>Bacillati</taxon>
        <taxon>Actinomycetota</taxon>
        <taxon>Actinomycetes</taxon>
        <taxon>Micrococcales</taxon>
        <taxon>Microbacteriaceae</taxon>
        <taxon>Clavibacter</taxon>
    </lineage>
</organism>
<evidence type="ECO:0000259" key="8">
    <source>
        <dbReference type="PROSITE" id="PS51935"/>
    </source>
</evidence>
<dbReference type="GO" id="GO:0008234">
    <property type="term" value="F:cysteine-type peptidase activity"/>
    <property type="evidence" value="ECO:0007669"/>
    <property type="project" value="UniProtKB-KW"/>
</dbReference>
<dbReference type="InterPro" id="IPR051794">
    <property type="entry name" value="PG_Endopeptidase_C40"/>
</dbReference>
<dbReference type="PROSITE" id="PS51935">
    <property type="entry name" value="NLPC_P60"/>
    <property type="match status" value="1"/>
</dbReference>
<evidence type="ECO:0000313" key="9">
    <source>
        <dbReference type="EMBL" id="KZC95571.1"/>
    </source>
</evidence>
<dbReference type="Pfam" id="PF00877">
    <property type="entry name" value="NLPC_P60"/>
    <property type="match status" value="1"/>
</dbReference>
<feature type="signal peptide" evidence="7">
    <location>
        <begin position="1"/>
        <end position="27"/>
    </location>
</feature>
<dbReference type="InterPro" id="IPR000064">
    <property type="entry name" value="NLP_P60_dom"/>
</dbReference>
<keyword evidence="5" id="KW-0175">Coiled coil</keyword>
<dbReference type="AlphaFoldDB" id="A0A154V2J2"/>
<reference evidence="9 10" key="1">
    <citation type="submission" date="2016-01" db="EMBL/GenBank/DDBJ databases">
        <title>Draft genome sequence of Clavibacter michiganensis subsp. tessellarius DOAB 609.</title>
        <authorList>
            <person name="Tambong J.T."/>
        </authorList>
    </citation>
    <scope>NUCLEOTIDE SEQUENCE [LARGE SCALE GENOMIC DNA]</scope>
    <source>
        <strain evidence="9 10">DOAB 609</strain>
    </source>
</reference>
<evidence type="ECO:0000256" key="6">
    <source>
        <dbReference type="SAM" id="MobiDB-lite"/>
    </source>
</evidence>
<comment type="caution">
    <text evidence="9">The sequence shown here is derived from an EMBL/GenBank/DDBJ whole genome shotgun (WGS) entry which is preliminary data.</text>
</comment>
<feature type="domain" description="NlpC/P60" evidence="8">
    <location>
        <begin position="337"/>
        <end position="460"/>
    </location>
</feature>
<keyword evidence="2" id="KW-0645">Protease</keyword>
<dbReference type="InterPro" id="IPR038765">
    <property type="entry name" value="Papain-like_cys_pep_sf"/>
</dbReference>
<keyword evidence="3" id="KW-0378">Hydrolase</keyword>
<dbReference type="Proteomes" id="UP000076218">
    <property type="component" value="Unassembled WGS sequence"/>
</dbReference>
<dbReference type="PANTHER" id="PTHR47359:SF3">
    <property type="entry name" value="NLP_P60 DOMAIN-CONTAINING PROTEIN-RELATED"/>
    <property type="match status" value="1"/>
</dbReference>
<dbReference type="SUPFAM" id="SSF54001">
    <property type="entry name" value="Cysteine proteinases"/>
    <property type="match status" value="1"/>
</dbReference>
<feature type="compositionally biased region" description="Pro residues" evidence="6">
    <location>
        <begin position="305"/>
        <end position="334"/>
    </location>
</feature>
<dbReference type="GO" id="GO:0006508">
    <property type="term" value="P:proteolysis"/>
    <property type="evidence" value="ECO:0007669"/>
    <property type="project" value="UniProtKB-KW"/>
</dbReference>
<accession>A0A154V2J2</accession>
<feature type="coiled-coil region" evidence="5">
    <location>
        <begin position="84"/>
        <end position="118"/>
    </location>
</feature>
<keyword evidence="4" id="KW-0788">Thiol protease</keyword>
<evidence type="ECO:0000313" key="10">
    <source>
        <dbReference type="Proteomes" id="UP000076218"/>
    </source>
</evidence>
<evidence type="ECO:0000256" key="2">
    <source>
        <dbReference type="ARBA" id="ARBA00022670"/>
    </source>
</evidence>
<feature type="coiled-coil region" evidence="5">
    <location>
        <begin position="177"/>
        <end position="208"/>
    </location>
</feature>
<proteinExistence type="inferred from homology"/>
<evidence type="ECO:0000256" key="1">
    <source>
        <dbReference type="ARBA" id="ARBA00007074"/>
    </source>
</evidence>
<dbReference type="PANTHER" id="PTHR47359">
    <property type="entry name" value="PEPTIDOGLYCAN DL-ENDOPEPTIDASE CWLO"/>
    <property type="match status" value="1"/>
</dbReference>
<feature type="region of interest" description="Disordered" evidence="6">
    <location>
        <begin position="257"/>
        <end position="338"/>
    </location>
</feature>
<keyword evidence="7" id="KW-0732">Signal</keyword>
<dbReference type="RefSeq" id="WP_063071128.1">
    <property type="nucleotide sequence ID" value="NZ_LQXA01000022.1"/>
</dbReference>
<protein>
    <recommendedName>
        <fullName evidence="8">NlpC/P60 domain-containing protein</fullName>
    </recommendedName>
</protein>
<dbReference type="STRING" id="31965.AWH51_07435"/>
<dbReference type="OrthoDB" id="5177647at2"/>